<dbReference type="SMART" id="SM00345">
    <property type="entry name" value="HTH_GNTR"/>
    <property type="match status" value="1"/>
</dbReference>
<organism evidence="5 6">
    <name type="scientific">Falsiroseomonas oleicola</name>
    <dbReference type="NCBI Taxonomy" id="2801474"/>
    <lineage>
        <taxon>Bacteria</taxon>
        <taxon>Pseudomonadati</taxon>
        <taxon>Pseudomonadota</taxon>
        <taxon>Alphaproteobacteria</taxon>
        <taxon>Acetobacterales</taxon>
        <taxon>Roseomonadaceae</taxon>
        <taxon>Falsiroseomonas</taxon>
    </lineage>
</organism>
<evidence type="ECO:0000313" key="6">
    <source>
        <dbReference type="Proteomes" id="UP000689967"/>
    </source>
</evidence>
<dbReference type="InterPro" id="IPR000524">
    <property type="entry name" value="Tscrpt_reg_HTH_GntR"/>
</dbReference>
<sequence>MPFQPLEPRRLFRRIAEQIAAMIAAGELPPGSRLPSERDLAPRLNVSRPSLREALIALEIEGLVEVRGGSGVYVRAAAPAPSRPATDAPGPFDVLEARLLVEPDCAALAARSTDAAARAAVAEAFGRMRAETVAGRVGDPADRDFHLAIAEASGNPVLARIVGELWTDQAAPVASRLTRLAVSPLRRRQNLGEHAQIAEAIAAGAATAARAAMRRHLLAVRRARLAALAG</sequence>
<evidence type="ECO:0000313" key="5">
    <source>
        <dbReference type="EMBL" id="MBU8543924.1"/>
    </source>
</evidence>
<dbReference type="Pfam" id="PF00392">
    <property type="entry name" value="GntR"/>
    <property type="match status" value="1"/>
</dbReference>
<reference evidence="5 6" key="1">
    <citation type="submission" date="2021-01" db="EMBL/GenBank/DDBJ databases">
        <title>Roseomonas sp. nov, a bacterium isolated from an oil production mixture in Yumen Oilfield.</title>
        <authorList>
            <person name="Wu D."/>
        </authorList>
    </citation>
    <scope>NUCLEOTIDE SEQUENCE [LARGE SCALE GENOMIC DNA]</scope>
    <source>
        <strain evidence="5 6">ROY-5-3</strain>
    </source>
</reference>
<dbReference type="RefSeq" id="WP_216874658.1">
    <property type="nucleotide sequence ID" value="NZ_JAERQM010000002.1"/>
</dbReference>
<dbReference type="PANTHER" id="PTHR43537:SF5">
    <property type="entry name" value="UXU OPERON TRANSCRIPTIONAL REGULATOR"/>
    <property type="match status" value="1"/>
</dbReference>
<keyword evidence="2" id="KW-0238">DNA-binding</keyword>
<dbReference type="Proteomes" id="UP000689967">
    <property type="component" value="Unassembled WGS sequence"/>
</dbReference>
<gene>
    <name evidence="5" type="ORF">JJQ90_09420</name>
</gene>
<accession>A0ABS6H5K1</accession>
<comment type="caution">
    <text evidence="5">The sequence shown here is derived from an EMBL/GenBank/DDBJ whole genome shotgun (WGS) entry which is preliminary data.</text>
</comment>
<dbReference type="PROSITE" id="PS50949">
    <property type="entry name" value="HTH_GNTR"/>
    <property type="match status" value="1"/>
</dbReference>
<dbReference type="CDD" id="cd07377">
    <property type="entry name" value="WHTH_GntR"/>
    <property type="match status" value="1"/>
</dbReference>
<evidence type="ECO:0000259" key="4">
    <source>
        <dbReference type="PROSITE" id="PS50949"/>
    </source>
</evidence>
<keyword evidence="1" id="KW-0805">Transcription regulation</keyword>
<dbReference type="Pfam" id="PF07729">
    <property type="entry name" value="FCD"/>
    <property type="match status" value="1"/>
</dbReference>
<protein>
    <submittedName>
        <fullName evidence="5">FadR family transcriptional regulator</fullName>
    </submittedName>
</protein>
<name>A0ABS6H5K1_9PROT</name>
<keyword evidence="3" id="KW-0804">Transcription</keyword>
<proteinExistence type="predicted"/>
<evidence type="ECO:0000256" key="2">
    <source>
        <dbReference type="ARBA" id="ARBA00023125"/>
    </source>
</evidence>
<dbReference type="PANTHER" id="PTHR43537">
    <property type="entry name" value="TRANSCRIPTIONAL REGULATOR, GNTR FAMILY"/>
    <property type="match status" value="1"/>
</dbReference>
<dbReference type="SMART" id="SM00895">
    <property type="entry name" value="FCD"/>
    <property type="match status" value="1"/>
</dbReference>
<evidence type="ECO:0000256" key="1">
    <source>
        <dbReference type="ARBA" id="ARBA00023015"/>
    </source>
</evidence>
<evidence type="ECO:0000256" key="3">
    <source>
        <dbReference type="ARBA" id="ARBA00023163"/>
    </source>
</evidence>
<dbReference type="InterPro" id="IPR011711">
    <property type="entry name" value="GntR_C"/>
</dbReference>
<dbReference type="EMBL" id="JAERQM010000002">
    <property type="protein sequence ID" value="MBU8543924.1"/>
    <property type="molecule type" value="Genomic_DNA"/>
</dbReference>
<keyword evidence="6" id="KW-1185">Reference proteome</keyword>
<feature type="domain" description="HTH gntR-type" evidence="4">
    <location>
        <begin position="9"/>
        <end position="77"/>
    </location>
</feature>